<evidence type="ECO:0000313" key="2">
    <source>
        <dbReference type="Proteomes" id="UP000199532"/>
    </source>
</evidence>
<dbReference type="AlphaFoldDB" id="A0A1H6Z626"/>
<dbReference type="Proteomes" id="UP000199532">
    <property type="component" value="Unassembled WGS sequence"/>
</dbReference>
<dbReference type="Pfam" id="PF07606">
    <property type="entry name" value="DUF1569"/>
    <property type="match status" value="1"/>
</dbReference>
<dbReference type="RefSeq" id="WP_090339350.1">
    <property type="nucleotide sequence ID" value="NZ_FNXY01000008.1"/>
</dbReference>
<gene>
    <name evidence="1" type="ORF">SAMN04487995_4919</name>
</gene>
<sequence length="152" mass="17835">MPLPDIFCKAVSREVINRIEKLDSHTQPLWGKMNVAQMLAHCCVSYEYVYEDKHKPPGPVMKLILKMLVKDKVVSEKPYPKNGRTAADFVITDERDFEYEKQRLIAYIWKTQELGKLHFKGKESLSFGKLSCTEWNNMFYKHLDHHLTQFGV</sequence>
<proteinExistence type="predicted"/>
<keyword evidence="2" id="KW-1185">Reference proteome</keyword>
<name>A0A1H6Z626_9BACT</name>
<organism evidence="1 2">
    <name type="scientific">Dyadobacter koreensis</name>
    <dbReference type="NCBI Taxonomy" id="408657"/>
    <lineage>
        <taxon>Bacteria</taxon>
        <taxon>Pseudomonadati</taxon>
        <taxon>Bacteroidota</taxon>
        <taxon>Cytophagia</taxon>
        <taxon>Cytophagales</taxon>
        <taxon>Spirosomataceae</taxon>
        <taxon>Dyadobacter</taxon>
    </lineage>
</organism>
<dbReference type="EMBL" id="FNXY01000008">
    <property type="protein sequence ID" value="SEJ48166.1"/>
    <property type="molecule type" value="Genomic_DNA"/>
</dbReference>
<dbReference type="STRING" id="408657.SAMN04487995_4919"/>
<evidence type="ECO:0000313" key="1">
    <source>
        <dbReference type="EMBL" id="SEJ48166.1"/>
    </source>
</evidence>
<evidence type="ECO:0008006" key="3">
    <source>
        <dbReference type="Google" id="ProtNLM"/>
    </source>
</evidence>
<dbReference type="InterPro" id="IPR034660">
    <property type="entry name" value="DinB/YfiT-like"/>
</dbReference>
<dbReference type="OrthoDB" id="2599194at2"/>
<protein>
    <recommendedName>
        <fullName evidence="3">DUF1569 domain-containing protein</fullName>
    </recommendedName>
</protein>
<reference evidence="1 2" key="1">
    <citation type="submission" date="2016-10" db="EMBL/GenBank/DDBJ databases">
        <authorList>
            <person name="de Groot N.N."/>
        </authorList>
    </citation>
    <scope>NUCLEOTIDE SEQUENCE [LARGE SCALE GENOMIC DNA]</scope>
    <source>
        <strain evidence="1 2">DSM 19938</strain>
    </source>
</reference>
<dbReference type="Gene3D" id="1.20.120.450">
    <property type="entry name" value="dinb family like domain"/>
    <property type="match status" value="1"/>
</dbReference>
<accession>A0A1H6Z626</accession>
<dbReference type="InterPro" id="IPR011463">
    <property type="entry name" value="DUF1569"/>
</dbReference>